<comment type="caution">
    <text evidence="1">The sequence shown here is derived from an EMBL/GenBank/DDBJ whole genome shotgun (WGS) entry which is preliminary data.</text>
</comment>
<gene>
    <name evidence="1" type="ORF">PIB30_003589</name>
</gene>
<keyword evidence="2" id="KW-1185">Reference proteome</keyword>
<accession>A0ABU6X4C3</accession>
<dbReference type="EMBL" id="JASCZI010211455">
    <property type="protein sequence ID" value="MED6191788.1"/>
    <property type="molecule type" value="Genomic_DNA"/>
</dbReference>
<organism evidence="1 2">
    <name type="scientific">Stylosanthes scabra</name>
    <dbReference type="NCBI Taxonomy" id="79078"/>
    <lineage>
        <taxon>Eukaryota</taxon>
        <taxon>Viridiplantae</taxon>
        <taxon>Streptophyta</taxon>
        <taxon>Embryophyta</taxon>
        <taxon>Tracheophyta</taxon>
        <taxon>Spermatophyta</taxon>
        <taxon>Magnoliopsida</taxon>
        <taxon>eudicotyledons</taxon>
        <taxon>Gunneridae</taxon>
        <taxon>Pentapetalae</taxon>
        <taxon>rosids</taxon>
        <taxon>fabids</taxon>
        <taxon>Fabales</taxon>
        <taxon>Fabaceae</taxon>
        <taxon>Papilionoideae</taxon>
        <taxon>50 kb inversion clade</taxon>
        <taxon>dalbergioids sensu lato</taxon>
        <taxon>Dalbergieae</taxon>
        <taxon>Pterocarpus clade</taxon>
        <taxon>Stylosanthes</taxon>
    </lineage>
</organism>
<protein>
    <submittedName>
        <fullName evidence="1">Uncharacterized protein</fullName>
    </submittedName>
</protein>
<proteinExistence type="predicted"/>
<evidence type="ECO:0000313" key="2">
    <source>
        <dbReference type="Proteomes" id="UP001341840"/>
    </source>
</evidence>
<reference evidence="1 2" key="1">
    <citation type="journal article" date="2023" name="Plants (Basel)">
        <title>Bridging the Gap: Combining Genomics and Transcriptomics Approaches to Understand Stylosanthes scabra, an Orphan Legume from the Brazilian Caatinga.</title>
        <authorList>
            <person name="Ferreira-Neto J.R.C."/>
            <person name="da Silva M.D."/>
            <person name="Binneck E."/>
            <person name="de Melo N.F."/>
            <person name="da Silva R.H."/>
            <person name="de Melo A.L.T.M."/>
            <person name="Pandolfi V."/>
            <person name="Bustamante F.O."/>
            <person name="Brasileiro-Vidal A.C."/>
            <person name="Benko-Iseppon A.M."/>
        </authorList>
    </citation>
    <scope>NUCLEOTIDE SEQUENCE [LARGE SCALE GENOMIC DNA]</scope>
    <source>
        <tissue evidence="1">Leaves</tissue>
    </source>
</reference>
<sequence>MTLNDYPVPPIDAIGSGIIYYEYVKREKFEGYDMKADAELGTFKIWRHHFDDKSFVHPPHSVRFNPDHLYEIPIEALMDDKILSSSKNEKSSTRRSSLSR</sequence>
<dbReference type="Proteomes" id="UP001341840">
    <property type="component" value="Unassembled WGS sequence"/>
</dbReference>
<evidence type="ECO:0000313" key="1">
    <source>
        <dbReference type="EMBL" id="MED6191788.1"/>
    </source>
</evidence>
<name>A0ABU6X4C3_9FABA</name>